<proteinExistence type="predicted"/>
<dbReference type="EMBL" id="LR912666">
    <property type="protein sequence ID" value="CAD7254833.1"/>
    <property type="molecule type" value="Genomic_DNA"/>
</dbReference>
<gene>
    <name evidence="2" type="ORF">DSTB1V02_LOCUS14579</name>
</gene>
<feature type="non-terminal residue" evidence="2">
    <location>
        <position position="131"/>
    </location>
</feature>
<organism evidence="2">
    <name type="scientific">Darwinula stevensoni</name>
    <dbReference type="NCBI Taxonomy" id="69355"/>
    <lineage>
        <taxon>Eukaryota</taxon>
        <taxon>Metazoa</taxon>
        <taxon>Ecdysozoa</taxon>
        <taxon>Arthropoda</taxon>
        <taxon>Crustacea</taxon>
        <taxon>Oligostraca</taxon>
        <taxon>Ostracoda</taxon>
        <taxon>Podocopa</taxon>
        <taxon>Podocopida</taxon>
        <taxon>Darwinulocopina</taxon>
        <taxon>Darwinuloidea</taxon>
        <taxon>Darwinulidae</taxon>
        <taxon>Darwinula</taxon>
    </lineage>
</organism>
<name>A0A7R9FTP5_9CRUS</name>
<sequence length="131" mass="13989">MFSLCGNRYIPGTGEASSSSSSQGTDPFPGSGRYIPSEESRAGDGMEQEVDFLILNSSVCDIESGEVPDAALLANNPYFPQKDYVSFDTANSAALLGKLLEFRKNVNLQLDEEILVSAVTVVENPNMAGCL</sequence>
<feature type="region of interest" description="Disordered" evidence="1">
    <location>
        <begin position="13"/>
        <end position="46"/>
    </location>
</feature>
<dbReference type="Proteomes" id="UP000677054">
    <property type="component" value="Unassembled WGS sequence"/>
</dbReference>
<dbReference type="Gene3D" id="1.25.10.10">
    <property type="entry name" value="Leucine-rich Repeat Variant"/>
    <property type="match status" value="1"/>
</dbReference>
<accession>A0A7R9FTP5</accession>
<evidence type="ECO:0000313" key="3">
    <source>
        <dbReference type="Proteomes" id="UP000677054"/>
    </source>
</evidence>
<evidence type="ECO:0000313" key="2">
    <source>
        <dbReference type="EMBL" id="CAD7254833.1"/>
    </source>
</evidence>
<dbReference type="InterPro" id="IPR011989">
    <property type="entry name" value="ARM-like"/>
</dbReference>
<dbReference type="EMBL" id="CAJPEV010013148">
    <property type="protein sequence ID" value="CAG0906684.1"/>
    <property type="molecule type" value="Genomic_DNA"/>
</dbReference>
<evidence type="ECO:0000256" key="1">
    <source>
        <dbReference type="SAM" id="MobiDB-lite"/>
    </source>
</evidence>
<protein>
    <submittedName>
        <fullName evidence="2">Uncharacterized protein</fullName>
    </submittedName>
</protein>
<dbReference type="AlphaFoldDB" id="A0A7R9FTP5"/>
<keyword evidence="3" id="KW-1185">Reference proteome</keyword>
<reference evidence="2" key="1">
    <citation type="submission" date="2020-11" db="EMBL/GenBank/DDBJ databases">
        <authorList>
            <person name="Tran Van P."/>
        </authorList>
    </citation>
    <scope>NUCLEOTIDE SEQUENCE</scope>
</reference>